<dbReference type="OMA" id="CYHYFKC"/>
<dbReference type="RefSeq" id="XP_028546714.1">
    <property type="nucleotide sequence ID" value="XM_028690913.1"/>
</dbReference>
<accession>A0A1Y1JRL3</accession>
<dbReference type="AlphaFoldDB" id="A0A1Y1JRL3"/>
<keyword evidence="1" id="KW-0472">Membrane</keyword>
<keyword evidence="1" id="KW-1133">Transmembrane helix</keyword>
<evidence type="ECO:0000313" key="2">
    <source>
        <dbReference type="EMBL" id="GAW84125.1"/>
    </source>
</evidence>
<evidence type="ECO:0000313" key="3">
    <source>
        <dbReference type="Proteomes" id="UP000195521"/>
    </source>
</evidence>
<dbReference type="Pfam" id="PF05795">
    <property type="entry name" value="Plasmodium_Vir"/>
    <property type="match status" value="1"/>
</dbReference>
<dbReference type="GeneID" id="39744933"/>
<dbReference type="Proteomes" id="UP000195521">
    <property type="component" value="Unassembled WGS sequence"/>
</dbReference>
<comment type="caution">
    <text evidence="2">The sequence shown here is derived from an EMBL/GenBank/DDBJ whole genome shotgun (WGS) entry which is preliminary data.</text>
</comment>
<reference evidence="3" key="1">
    <citation type="submission" date="2017-04" db="EMBL/GenBank/DDBJ databases">
        <title>Plasmodium gonderi genome.</title>
        <authorList>
            <person name="Arisue N."/>
            <person name="Honma H."/>
            <person name="Kawai S."/>
            <person name="Tougan T."/>
            <person name="Tanabe K."/>
            <person name="Horii T."/>
        </authorList>
    </citation>
    <scope>NUCLEOTIDE SEQUENCE [LARGE SCALE GENOMIC DNA]</scope>
    <source>
        <strain evidence="3">ATCC 30045</strain>
    </source>
</reference>
<proteinExistence type="predicted"/>
<feature type="transmembrane region" description="Helical" evidence="1">
    <location>
        <begin position="508"/>
        <end position="530"/>
    </location>
</feature>
<gene>
    <name evidence="2" type="ORF">PGO_001225</name>
</gene>
<sequence>MEPLNEDEFETVLGNTESYNIYKKFDEENNLDVYTNYCAEFKTSNELNHYNDGNYCVKIAKNLDKLYKLDNAESYLSSCLHYKYWIYSKMLKLFNSGNNNVGYAMKYFLNLQKHISKKLEKYFCLYDFYRFDLDELNELNEEKYLYEYFKHYSSINNKITSIDKEKDTYVKYLKYIDKIYQKHKNDYCCDYYGSTGNCYHYFKCDENYNPNYLLCKVNNDKELSNCIPKDAILSENGSQGKDSGIINPLYFSCKEIKSEEGVPFLSCFVLRTTSKDSKRVRHDKTHQSIKLTNGYMSQAIRSIQNFECVENDDNHNINFRSFKCTPKNGTQQHNTGLDLKVDKLHPSRKEDQFEKKRPSFSESSKIDLRWTIDESILGCPANSSEKLRHKLCEYISELKRKGEIKNHTKTQIKKPIDSIPKQGNTSKKYTVSIDLEKLSCDPKDSDFCKNLKKSLLSKIKEEKKKGDNQDSGNWILFDGNTGTASVSESTPIITPNVLEQNYSIFSNFIFRVGIVVTMVIGTIFIFFLYYKVGINTFKKHKYIIHVFTGFGRWFDKIVLKKKNAKANFYYNANEGIPAYTPEYMYYNSKNKRSRISYTPA</sequence>
<evidence type="ECO:0000256" key="1">
    <source>
        <dbReference type="SAM" id="Phobius"/>
    </source>
</evidence>
<name>A0A1Y1JRL3_PLAGO</name>
<organism evidence="2 3">
    <name type="scientific">Plasmodium gonderi</name>
    <dbReference type="NCBI Taxonomy" id="77519"/>
    <lineage>
        <taxon>Eukaryota</taxon>
        <taxon>Sar</taxon>
        <taxon>Alveolata</taxon>
        <taxon>Apicomplexa</taxon>
        <taxon>Aconoidasida</taxon>
        <taxon>Haemosporida</taxon>
        <taxon>Plasmodiidae</taxon>
        <taxon>Plasmodium</taxon>
        <taxon>Plasmodium (Plasmodium)</taxon>
    </lineage>
</organism>
<dbReference type="EMBL" id="BDQF01000123">
    <property type="protein sequence ID" value="GAW84125.1"/>
    <property type="molecule type" value="Genomic_DNA"/>
</dbReference>
<protein>
    <submittedName>
        <fullName evidence="2">Variable surface protein</fullName>
    </submittedName>
</protein>
<dbReference type="InterPro" id="IPR008780">
    <property type="entry name" value="Plasmodium_Vir"/>
</dbReference>
<keyword evidence="3" id="KW-1185">Reference proteome</keyword>
<keyword evidence="1" id="KW-0812">Transmembrane</keyword>
<dbReference type="OrthoDB" id="387595at2759"/>